<organism evidence="4 5">
    <name type="scientific">Hibiscus syriacus</name>
    <name type="common">Rose of Sharon</name>
    <dbReference type="NCBI Taxonomy" id="106335"/>
    <lineage>
        <taxon>Eukaryota</taxon>
        <taxon>Viridiplantae</taxon>
        <taxon>Streptophyta</taxon>
        <taxon>Embryophyta</taxon>
        <taxon>Tracheophyta</taxon>
        <taxon>Spermatophyta</taxon>
        <taxon>Magnoliopsida</taxon>
        <taxon>eudicotyledons</taxon>
        <taxon>Gunneridae</taxon>
        <taxon>Pentapetalae</taxon>
        <taxon>rosids</taxon>
        <taxon>malvids</taxon>
        <taxon>Malvales</taxon>
        <taxon>Malvaceae</taxon>
        <taxon>Malvoideae</taxon>
        <taxon>Hibiscus</taxon>
    </lineage>
</organism>
<dbReference type="AlphaFoldDB" id="A0A6A3B774"/>
<comment type="caution">
    <text evidence="4">The sequence shown here is derived from an EMBL/GenBank/DDBJ whole genome shotgun (WGS) entry which is preliminary data.</text>
</comment>
<evidence type="ECO:0000259" key="3">
    <source>
        <dbReference type="SMART" id="SM00856"/>
    </source>
</evidence>
<protein>
    <submittedName>
        <fullName evidence="4">21 kDa protein</fullName>
    </submittedName>
</protein>
<dbReference type="SUPFAM" id="SSF101148">
    <property type="entry name" value="Plant invertase/pectin methylesterase inhibitor"/>
    <property type="match status" value="1"/>
</dbReference>
<dbReference type="GO" id="GO:0046910">
    <property type="term" value="F:pectinesterase inhibitor activity"/>
    <property type="evidence" value="ECO:0007669"/>
    <property type="project" value="UniProtKB-ARBA"/>
</dbReference>
<keyword evidence="1" id="KW-0732">Signal</keyword>
<evidence type="ECO:0000313" key="5">
    <source>
        <dbReference type="Proteomes" id="UP000436088"/>
    </source>
</evidence>
<evidence type="ECO:0000313" key="4">
    <source>
        <dbReference type="EMBL" id="KAE8712850.1"/>
    </source>
</evidence>
<sequence length="186" mass="20207">MAVIASSASSPTDYIVASCKTTSYPALCVQCLSGYAKAIRKNDRHLAQTALSVSLSRAQSAAAYIAKMIHVRGIKPKERQAIKDCIENMGDSVDRLSQSVKELGRMGRGVGQDFMFHMSNVQTWVSAALTDENSCLDGFAGRVMDGNIKVALRRRVVHVAQVTSNALALVNRFAARHRPAKLTEQP</sequence>
<dbReference type="CDD" id="cd15798">
    <property type="entry name" value="PMEI-like_3"/>
    <property type="match status" value="1"/>
</dbReference>
<proteinExistence type="inferred from homology"/>
<name>A0A6A3B774_HIBSY</name>
<dbReference type="SMART" id="SM00856">
    <property type="entry name" value="PMEI"/>
    <property type="match status" value="1"/>
</dbReference>
<dbReference type="NCBIfam" id="TIGR01614">
    <property type="entry name" value="PME_inhib"/>
    <property type="match status" value="1"/>
</dbReference>
<dbReference type="PANTHER" id="PTHR31080:SF207">
    <property type="entry name" value="PECTINESTERASE INHIBITOR 9"/>
    <property type="match status" value="1"/>
</dbReference>
<gene>
    <name evidence="4" type="ORF">F3Y22_tig00110223pilonHSYRG00200</name>
</gene>
<dbReference type="PANTHER" id="PTHR31080">
    <property type="entry name" value="PECTINESTERASE INHIBITOR-LIKE"/>
    <property type="match status" value="1"/>
</dbReference>
<dbReference type="InterPro" id="IPR035513">
    <property type="entry name" value="Invertase/methylesterase_inhib"/>
</dbReference>
<reference evidence="4" key="1">
    <citation type="submission" date="2019-09" db="EMBL/GenBank/DDBJ databases">
        <title>Draft genome information of white flower Hibiscus syriacus.</title>
        <authorList>
            <person name="Kim Y.-M."/>
        </authorList>
    </citation>
    <scope>NUCLEOTIDE SEQUENCE [LARGE SCALE GENOMIC DNA]</scope>
    <source>
        <strain evidence="4">YM2019G1</strain>
    </source>
</reference>
<dbReference type="EMBL" id="VEPZ02000885">
    <property type="protein sequence ID" value="KAE8712850.1"/>
    <property type="molecule type" value="Genomic_DNA"/>
</dbReference>
<dbReference type="Pfam" id="PF04043">
    <property type="entry name" value="PMEI"/>
    <property type="match status" value="1"/>
</dbReference>
<dbReference type="InterPro" id="IPR006501">
    <property type="entry name" value="Pectinesterase_inhib_dom"/>
</dbReference>
<evidence type="ECO:0000256" key="2">
    <source>
        <dbReference type="ARBA" id="ARBA00038471"/>
    </source>
</evidence>
<dbReference type="Proteomes" id="UP000436088">
    <property type="component" value="Unassembled WGS sequence"/>
</dbReference>
<keyword evidence="5" id="KW-1185">Reference proteome</keyword>
<evidence type="ECO:0000256" key="1">
    <source>
        <dbReference type="ARBA" id="ARBA00022729"/>
    </source>
</evidence>
<dbReference type="FunFam" id="1.20.140.40:FF:000005">
    <property type="entry name" value="Pectin methylesterase inhibitor 1"/>
    <property type="match status" value="1"/>
</dbReference>
<dbReference type="Gene3D" id="1.20.140.40">
    <property type="entry name" value="Invertase/pectin methylesterase inhibitor family protein"/>
    <property type="match status" value="1"/>
</dbReference>
<accession>A0A6A3B774</accession>
<feature type="domain" description="Pectinesterase inhibitor" evidence="3">
    <location>
        <begin position="10"/>
        <end position="169"/>
    </location>
</feature>
<dbReference type="InterPro" id="IPR051955">
    <property type="entry name" value="PME_Inhibitor"/>
</dbReference>
<comment type="similarity">
    <text evidence="2">Belongs to the PMEI family.</text>
</comment>